<evidence type="ECO:0000313" key="2">
    <source>
        <dbReference type="Proteomes" id="UP000015106"/>
    </source>
</evidence>
<dbReference type="Gramene" id="TuG1812G0600001366.01.T01">
    <property type="protein sequence ID" value="TuG1812G0600001366.01.T01.cds325425"/>
    <property type="gene ID" value="TuG1812G0600001366.01"/>
</dbReference>
<dbReference type="Proteomes" id="UP000015106">
    <property type="component" value="Chromosome 6"/>
</dbReference>
<reference evidence="2" key="1">
    <citation type="journal article" date="2013" name="Nature">
        <title>Draft genome of the wheat A-genome progenitor Triticum urartu.</title>
        <authorList>
            <person name="Ling H.Q."/>
            <person name="Zhao S."/>
            <person name="Liu D."/>
            <person name="Wang J."/>
            <person name="Sun H."/>
            <person name="Zhang C."/>
            <person name="Fan H."/>
            <person name="Li D."/>
            <person name="Dong L."/>
            <person name="Tao Y."/>
            <person name="Gao C."/>
            <person name="Wu H."/>
            <person name="Li Y."/>
            <person name="Cui Y."/>
            <person name="Guo X."/>
            <person name="Zheng S."/>
            <person name="Wang B."/>
            <person name="Yu K."/>
            <person name="Liang Q."/>
            <person name="Yang W."/>
            <person name="Lou X."/>
            <person name="Chen J."/>
            <person name="Feng M."/>
            <person name="Jian J."/>
            <person name="Zhang X."/>
            <person name="Luo G."/>
            <person name="Jiang Y."/>
            <person name="Liu J."/>
            <person name="Wang Z."/>
            <person name="Sha Y."/>
            <person name="Zhang B."/>
            <person name="Wu H."/>
            <person name="Tang D."/>
            <person name="Shen Q."/>
            <person name="Xue P."/>
            <person name="Zou S."/>
            <person name="Wang X."/>
            <person name="Liu X."/>
            <person name="Wang F."/>
            <person name="Yang Y."/>
            <person name="An X."/>
            <person name="Dong Z."/>
            <person name="Zhang K."/>
            <person name="Zhang X."/>
            <person name="Luo M.C."/>
            <person name="Dvorak J."/>
            <person name="Tong Y."/>
            <person name="Wang J."/>
            <person name="Yang H."/>
            <person name="Li Z."/>
            <person name="Wang D."/>
            <person name="Zhang A."/>
            <person name="Wang J."/>
        </authorList>
    </citation>
    <scope>NUCLEOTIDE SEQUENCE</scope>
    <source>
        <strain evidence="2">cv. G1812</strain>
    </source>
</reference>
<accession>A0A8R7QNY1</accession>
<reference evidence="1" key="2">
    <citation type="submission" date="2018-03" db="EMBL/GenBank/DDBJ databases">
        <title>The Triticum urartu genome reveals the dynamic nature of wheat genome evolution.</title>
        <authorList>
            <person name="Ling H."/>
            <person name="Ma B."/>
            <person name="Shi X."/>
            <person name="Liu H."/>
            <person name="Dong L."/>
            <person name="Sun H."/>
            <person name="Cao Y."/>
            <person name="Gao Q."/>
            <person name="Zheng S."/>
            <person name="Li Y."/>
            <person name="Yu Y."/>
            <person name="Du H."/>
            <person name="Qi M."/>
            <person name="Li Y."/>
            <person name="Yu H."/>
            <person name="Cui Y."/>
            <person name="Wang N."/>
            <person name="Chen C."/>
            <person name="Wu H."/>
            <person name="Zhao Y."/>
            <person name="Zhang J."/>
            <person name="Li Y."/>
            <person name="Zhou W."/>
            <person name="Zhang B."/>
            <person name="Hu W."/>
            <person name="Eijk M."/>
            <person name="Tang J."/>
            <person name="Witsenboer H."/>
            <person name="Zhao S."/>
            <person name="Li Z."/>
            <person name="Zhang A."/>
            <person name="Wang D."/>
            <person name="Liang C."/>
        </authorList>
    </citation>
    <scope>NUCLEOTIDE SEQUENCE [LARGE SCALE GENOMIC DNA]</scope>
    <source>
        <strain evidence="1">cv. G1812</strain>
    </source>
</reference>
<proteinExistence type="predicted"/>
<organism evidence="1 2">
    <name type="scientific">Triticum urartu</name>
    <name type="common">Red wild einkorn</name>
    <name type="synonym">Crithodium urartu</name>
    <dbReference type="NCBI Taxonomy" id="4572"/>
    <lineage>
        <taxon>Eukaryota</taxon>
        <taxon>Viridiplantae</taxon>
        <taxon>Streptophyta</taxon>
        <taxon>Embryophyta</taxon>
        <taxon>Tracheophyta</taxon>
        <taxon>Spermatophyta</taxon>
        <taxon>Magnoliopsida</taxon>
        <taxon>Liliopsida</taxon>
        <taxon>Poales</taxon>
        <taxon>Poaceae</taxon>
        <taxon>BOP clade</taxon>
        <taxon>Pooideae</taxon>
        <taxon>Triticodae</taxon>
        <taxon>Triticeae</taxon>
        <taxon>Triticinae</taxon>
        <taxon>Triticum</taxon>
    </lineage>
</organism>
<name>A0A8R7QNY1_TRIUA</name>
<sequence length="156" mass="16208">MAAAPYAPAASPADCCCPGTLICTVCFPGRIRCTARGRDEEPGQAVASPPLEAGLDAARFFLLAVTEAAASSCSTAIRAPAREGGSTSSGSWGFREAGSAAERREVSCLPSAKSNSRRVFPSILTSPSQNANSVIPTHLTFITCFIQLDFIHDTSP</sequence>
<reference evidence="1" key="3">
    <citation type="submission" date="2022-06" db="UniProtKB">
        <authorList>
            <consortium name="EnsemblPlants"/>
        </authorList>
    </citation>
    <scope>IDENTIFICATION</scope>
</reference>
<keyword evidence="2" id="KW-1185">Reference proteome</keyword>
<dbReference type="AlphaFoldDB" id="A0A8R7QNY1"/>
<evidence type="ECO:0000313" key="1">
    <source>
        <dbReference type="EnsemblPlants" id="TuG1812G0600001366.01.T01.cds325425"/>
    </source>
</evidence>
<dbReference type="EnsemblPlants" id="TuG1812G0600001366.01.T01">
    <property type="protein sequence ID" value="TuG1812G0600001366.01.T01.cds325425"/>
    <property type="gene ID" value="TuG1812G0600001366.01"/>
</dbReference>
<protein>
    <submittedName>
        <fullName evidence="1">Uncharacterized protein</fullName>
    </submittedName>
</protein>